<feature type="domain" description="PF0610-like winged HTH N-terminal" evidence="1">
    <location>
        <begin position="3"/>
        <end position="52"/>
    </location>
</feature>
<gene>
    <name evidence="3" type="ORF">H8E80_04980</name>
</gene>
<dbReference type="EMBL" id="JACNLL010000048">
    <property type="protein sequence ID" value="MBC8199386.1"/>
    <property type="molecule type" value="Genomic_DNA"/>
</dbReference>
<dbReference type="InterPro" id="IPR049159">
    <property type="entry name" value="PF0610-like_wHTH_N"/>
</dbReference>
<dbReference type="Gene3D" id="1.10.10.10">
    <property type="entry name" value="Winged helix-like DNA-binding domain superfamily/Winged helix DNA-binding domain"/>
    <property type="match status" value="1"/>
</dbReference>
<dbReference type="SUPFAM" id="SSF46785">
    <property type="entry name" value="Winged helix' DNA-binding domain"/>
    <property type="match status" value="1"/>
</dbReference>
<dbReference type="InterPro" id="IPR036388">
    <property type="entry name" value="WH-like_DNA-bd_sf"/>
</dbReference>
<protein>
    <submittedName>
        <fullName evidence="3">ArsR family transcriptional regulator</fullName>
    </submittedName>
</protein>
<name>A0A8J6N5P5_9BACT</name>
<dbReference type="PANTHER" id="PTHR40663">
    <property type="match status" value="1"/>
</dbReference>
<dbReference type="InterPro" id="IPR036390">
    <property type="entry name" value="WH_DNA-bd_sf"/>
</dbReference>
<dbReference type="Pfam" id="PF21476">
    <property type="entry name" value="PF0610-like_N"/>
    <property type="match status" value="1"/>
</dbReference>
<dbReference type="Pfam" id="PF23470">
    <property type="entry name" value="Zn_ribbon_PF0610"/>
    <property type="match status" value="1"/>
</dbReference>
<organism evidence="3 4">
    <name type="scientific">Candidatus Desulfaltia bathyphila</name>
    <dbReference type="NCBI Taxonomy" id="2841697"/>
    <lineage>
        <taxon>Bacteria</taxon>
        <taxon>Pseudomonadati</taxon>
        <taxon>Thermodesulfobacteriota</taxon>
        <taxon>Desulfobacteria</taxon>
        <taxon>Desulfobacterales</taxon>
        <taxon>Desulfobacterales incertae sedis</taxon>
        <taxon>Candidatus Desulfaltia</taxon>
    </lineage>
</organism>
<dbReference type="PANTHER" id="PTHR40663:SF2">
    <property type="entry name" value="TRANSCRIPTIONAL REGULATOR"/>
    <property type="match status" value="1"/>
</dbReference>
<feature type="domain" description="PF0610-like rubredoxin-like zinc beta-ribbon C-terminal" evidence="2">
    <location>
        <begin position="55"/>
        <end position="92"/>
    </location>
</feature>
<proteinExistence type="predicted"/>
<evidence type="ECO:0000313" key="3">
    <source>
        <dbReference type="EMBL" id="MBC8199386.1"/>
    </source>
</evidence>
<comment type="caution">
    <text evidence="3">The sequence shown here is derived from an EMBL/GenBank/DDBJ whole genome shotgun (WGS) entry which is preliminary data.</text>
</comment>
<reference evidence="3 4" key="1">
    <citation type="submission" date="2020-08" db="EMBL/GenBank/DDBJ databases">
        <title>Bridging the membrane lipid divide: bacteria of the FCB group superphylum have the potential to synthesize archaeal ether lipids.</title>
        <authorList>
            <person name="Villanueva L."/>
            <person name="Von Meijenfeldt F.A.B."/>
            <person name="Westbye A.B."/>
            <person name="Yadav S."/>
            <person name="Hopmans E.C."/>
            <person name="Dutilh B.E."/>
            <person name="Sinninghe Damste J.S."/>
        </authorList>
    </citation>
    <scope>NUCLEOTIDE SEQUENCE [LARGE SCALE GENOMIC DNA]</scope>
    <source>
        <strain evidence="3">NIOZ-UU82</strain>
    </source>
</reference>
<dbReference type="InterPro" id="IPR038767">
    <property type="entry name" value="PF0610-like"/>
</dbReference>
<dbReference type="Proteomes" id="UP000603545">
    <property type="component" value="Unassembled WGS sequence"/>
</dbReference>
<dbReference type="InterPro" id="IPR057022">
    <property type="entry name" value="PF0610-like_Zn_ribbon_C"/>
</dbReference>
<sequence length="93" mass="11118">MQTIRQQIISLLKKREMNAREISKALGIQEKEVYDHLEHIRHSIRPQKKKLMIYPFHCLTCDYIFKDRKRLSRPGRCPKCKQGHIEAATFKIV</sequence>
<dbReference type="AlphaFoldDB" id="A0A8J6N5P5"/>
<evidence type="ECO:0000259" key="2">
    <source>
        <dbReference type="Pfam" id="PF23470"/>
    </source>
</evidence>
<accession>A0A8J6N5P5</accession>
<evidence type="ECO:0000259" key="1">
    <source>
        <dbReference type="Pfam" id="PF21476"/>
    </source>
</evidence>
<evidence type="ECO:0000313" key="4">
    <source>
        <dbReference type="Proteomes" id="UP000603545"/>
    </source>
</evidence>